<dbReference type="Proteomes" id="UP000518266">
    <property type="component" value="Unassembled WGS sequence"/>
</dbReference>
<evidence type="ECO:0000256" key="1">
    <source>
        <dbReference type="SAM" id="MobiDB-lite"/>
    </source>
</evidence>
<accession>A0A7J5X927</accession>
<gene>
    <name evidence="2" type="ORF">F7725_026988</name>
</gene>
<feature type="region of interest" description="Disordered" evidence="1">
    <location>
        <begin position="54"/>
        <end position="75"/>
    </location>
</feature>
<dbReference type="AlphaFoldDB" id="A0A7J5X927"/>
<proteinExistence type="predicted"/>
<evidence type="ECO:0000313" key="2">
    <source>
        <dbReference type="EMBL" id="KAF3833323.1"/>
    </source>
</evidence>
<name>A0A7J5X927_DISMA</name>
<organism evidence="2 3">
    <name type="scientific">Dissostichus mawsoni</name>
    <name type="common">Antarctic cod</name>
    <dbReference type="NCBI Taxonomy" id="36200"/>
    <lineage>
        <taxon>Eukaryota</taxon>
        <taxon>Metazoa</taxon>
        <taxon>Chordata</taxon>
        <taxon>Craniata</taxon>
        <taxon>Vertebrata</taxon>
        <taxon>Euteleostomi</taxon>
        <taxon>Actinopterygii</taxon>
        <taxon>Neopterygii</taxon>
        <taxon>Teleostei</taxon>
        <taxon>Neoteleostei</taxon>
        <taxon>Acanthomorphata</taxon>
        <taxon>Eupercaria</taxon>
        <taxon>Perciformes</taxon>
        <taxon>Notothenioidei</taxon>
        <taxon>Nototheniidae</taxon>
        <taxon>Dissostichus</taxon>
    </lineage>
</organism>
<evidence type="ECO:0000313" key="3">
    <source>
        <dbReference type="Proteomes" id="UP000518266"/>
    </source>
</evidence>
<protein>
    <submittedName>
        <fullName evidence="2">Uncharacterized protein</fullName>
    </submittedName>
</protein>
<sequence>MALAGYLHPPPPPPLPGHPLLHLAVVSSGMEEIRTGGLMEGLCPNLIHLDKPRPRCSGGFPLTPSPDPGHMKKKG</sequence>
<dbReference type="EMBL" id="JAAKFY010000027">
    <property type="protein sequence ID" value="KAF3833323.1"/>
    <property type="molecule type" value="Genomic_DNA"/>
</dbReference>
<reference evidence="2 3" key="1">
    <citation type="submission" date="2020-03" db="EMBL/GenBank/DDBJ databases">
        <title>Dissostichus mawsoni Genome sequencing and assembly.</title>
        <authorList>
            <person name="Park H."/>
        </authorList>
    </citation>
    <scope>NUCLEOTIDE SEQUENCE [LARGE SCALE GENOMIC DNA]</scope>
    <source>
        <strain evidence="2">DM0001</strain>
        <tissue evidence="2">Muscle</tissue>
    </source>
</reference>
<comment type="caution">
    <text evidence="2">The sequence shown here is derived from an EMBL/GenBank/DDBJ whole genome shotgun (WGS) entry which is preliminary data.</text>
</comment>
<keyword evidence="3" id="KW-1185">Reference proteome</keyword>